<dbReference type="RefSeq" id="WP_022934980.1">
    <property type="nucleotide sequence ID" value="NZ_CP007154.1"/>
</dbReference>
<evidence type="ECO:0000256" key="1">
    <source>
        <dbReference type="SAM" id="Phobius"/>
    </source>
</evidence>
<feature type="transmembrane region" description="Helical" evidence="1">
    <location>
        <begin position="313"/>
        <end position="336"/>
    </location>
</feature>
<feature type="transmembrane region" description="Helical" evidence="1">
    <location>
        <begin position="237"/>
        <end position="257"/>
    </location>
</feature>
<dbReference type="HOGENOM" id="CLU_050677_0_0_14"/>
<feature type="transmembrane region" description="Helical" evidence="1">
    <location>
        <begin position="278"/>
        <end position="301"/>
    </location>
</feature>
<dbReference type="PATRIC" id="fig|743966.3.peg.225"/>
<proteinExistence type="predicted"/>
<organism evidence="2 3">
    <name type="scientific">Mesomycoplasma bovoculi M165/69</name>
    <dbReference type="NCBI Taxonomy" id="743966"/>
    <lineage>
        <taxon>Bacteria</taxon>
        <taxon>Bacillati</taxon>
        <taxon>Mycoplasmatota</taxon>
        <taxon>Mycoplasmoidales</taxon>
        <taxon>Metamycoplasmataceae</taxon>
        <taxon>Mesomycoplasma</taxon>
    </lineage>
</organism>
<keyword evidence="1" id="KW-0472">Membrane</keyword>
<name>W5USY6_9BACT</name>
<dbReference type="OrthoDB" id="401252at2"/>
<feature type="transmembrane region" description="Helical" evidence="1">
    <location>
        <begin position="206"/>
        <end position="225"/>
    </location>
</feature>
<sequence>MKFQFKKFKNILKKEEDSANKLNEFSPKVEEKQSEIQIEEIETIEKPNNHFKANLNFLLSDDNEPQSKVHQDLNKVNNIIAPPTQTIIEAKTIDKPVDQSSPKEEPVKKNKFIFWPKKKTTSELEGLGIPKEERQLVEDLSQIQSIEALTEFNEKMDYRSKINVWSNNFKVLNKDILSNLESVKSNDKNNPIETFWNKMSILAQSIYKTIVILLVSLIWFLFWAATGGFDKYSVWQYSVYILSLTLFLFFVELMIYINNVQNKGHSDRLVRYYVNNGIITLINYAVRILFLFTPLFVQSFIQVSANDSNSYKLVGILSVATSAPSLSLFFASIFYVPVHWNKIYKKIIVSTGILHIFSHLYLLKNYKHKQTDLVYKRLRDNWIRLHKTYGKPLGIGYHPEFIKTITFMKNNPDLSNEEQKRLIERVKNIIQQDLHLKK</sequence>
<dbReference type="AlphaFoldDB" id="W5USY6"/>
<reference evidence="2 3" key="1">
    <citation type="journal article" date="2014" name="Genome Announc.">
        <title>Complete Genome Sequence of Mycoplasma bovoculi Strain M165/69T (ATCC 29104).</title>
        <authorList>
            <person name="Calcutt M.J."/>
            <person name="Foecking M.F."/>
        </authorList>
    </citation>
    <scope>NUCLEOTIDE SEQUENCE [LARGE SCALE GENOMIC DNA]</scope>
    <source>
        <strain evidence="2">M165/69</strain>
    </source>
</reference>
<dbReference type="EMBL" id="CP007154">
    <property type="protein sequence ID" value="AHH45236.1"/>
    <property type="molecule type" value="Genomic_DNA"/>
</dbReference>
<dbReference type="KEGG" id="mbc:MYB_01125"/>
<dbReference type="eggNOG" id="ENOG5030MG5">
    <property type="taxonomic scope" value="Bacteria"/>
</dbReference>
<keyword evidence="1" id="KW-1133">Transmembrane helix</keyword>
<keyword evidence="3" id="KW-1185">Reference proteome</keyword>
<keyword evidence="1" id="KW-0812">Transmembrane</keyword>
<evidence type="ECO:0000313" key="3">
    <source>
        <dbReference type="Proteomes" id="UP000019229"/>
    </source>
</evidence>
<evidence type="ECO:0008006" key="4">
    <source>
        <dbReference type="Google" id="ProtNLM"/>
    </source>
</evidence>
<evidence type="ECO:0000313" key="2">
    <source>
        <dbReference type="EMBL" id="AHH45236.1"/>
    </source>
</evidence>
<protein>
    <recommendedName>
        <fullName evidence="4">Transmembrane protein</fullName>
    </recommendedName>
</protein>
<dbReference type="Proteomes" id="UP000019229">
    <property type="component" value="Chromosome"/>
</dbReference>
<accession>W5USY6</accession>
<gene>
    <name evidence="2" type="ORF">MYB_01125</name>
</gene>
<dbReference type="STRING" id="743966.MYB_01125"/>